<dbReference type="RefSeq" id="WP_116188456.1">
    <property type="nucleotide sequence ID" value="NZ_QTTN01000007.1"/>
</dbReference>
<keyword evidence="3" id="KW-1185">Reference proteome</keyword>
<dbReference type="AlphaFoldDB" id="A0A3D9SGN8"/>
<evidence type="ECO:0000313" key="3">
    <source>
        <dbReference type="Proteomes" id="UP000256304"/>
    </source>
</evidence>
<dbReference type="Proteomes" id="UP000256304">
    <property type="component" value="Unassembled WGS sequence"/>
</dbReference>
<reference evidence="2 3" key="1">
    <citation type="submission" date="2018-08" db="EMBL/GenBank/DDBJ databases">
        <title>Genomic Encyclopedia of Type Strains, Phase III (KMG-III): the genomes of soil and plant-associated and newly described type strains.</title>
        <authorList>
            <person name="Whitman W."/>
        </authorList>
    </citation>
    <scope>NUCLEOTIDE SEQUENCE [LARGE SCALE GENOMIC DNA]</scope>
    <source>
        <strain evidence="2 3">CGMCC 1.10966</strain>
    </source>
</reference>
<keyword evidence="2" id="KW-0808">Transferase</keyword>
<dbReference type="GO" id="GO:0016747">
    <property type="term" value="F:acyltransferase activity, transferring groups other than amino-acyl groups"/>
    <property type="evidence" value="ECO:0007669"/>
    <property type="project" value="InterPro"/>
</dbReference>
<dbReference type="OrthoDB" id="8479334at2"/>
<protein>
    <submittedName>
        <fullName evidence="2">Putative acetyltransferase</fullName>
    </submittedName>
</protein>
<feature type="domain" description="N-acetyltransferase" evidence="1">
    <location>
        <begin position="3"/>
        <end position="173"/>
    </location>
</feature>
<dbReference type="SUPFAM" id="SSF55729">
    <property type="entry name" value="Acyl-CoA N-acyltransferases (Nat)"/>
    <property type="match status" value="1"/>
</dbReference>
<gene>
    <name evidence="2" type="ORF">A8990_10738</name>
</gene>
<proteinExistence type="predicted"/>
<dbReference type="CDD" id="cd04301">
    <property type="entry name" value="NAT_SF"/>
    <property type="match status" value="1"/>
</dbReference>
<evidence type="ECO:0000313" key="2">
    <source>
        <dbReference type="EMBL" id="REE88942.1"/>
    </source>
</evidence>
<dbReference type="InterPro" id="IPR000182">
    <property type="entry name" value="GNAT_dom"/>
</dbReference>
<dbReference type="PROSITE" id="PS51186">
    <property type="entry name" value="GNAT"/>
    <property type="match status" value="1"/>
</dbReference>
<dbReference type="Pfam" id="PF00583">
    <property type="entry name" value="Acetyltransf_1"/>
    <property type="match status" value="1"/>
</dbReference>
<dbReference type="Gene3D" id="3.40.630.30">
    <property type="match status" value="1"/>
</dbReference>
<name>A0A3D9SGN8_9BACL</name>
<dbReference type="EMBL" id="QTTN01000007">
    <property type="protein sequence ID" value="REE88942.1"/>
    <property type="molecule type" value="Genomic_DNA"/>
</dbReference>
<organism evidence="2 3">
    <name type="scientific">Paenibacillus taihuensis</name>
    <dbReference type="NCBI Taxonomy" id="1156355"/>
    <lineage>
        <taxon>Bacteria</taxon>
        <taxon>Bacillati</taxon>
        <taxon>Bacillota</taxon>
        <taxon>Bacilli</taxon>
        <taxon>Bacillales</taxon>
        <taxon>Paenibacillaceae</taxon>
        <taxon>Paenibacillus</taxon>
    </lineage>
</organism>
<dbReference type="InterPro" id="IPR016181">
    <property type="entry name" value="Acyl_CoA_acyltransferase"/>
</dbReference>
<accession>A0A3D9SGN8</accession>
<sequence>MNIELSRVPYEDKTVLYNLIQLYRYDSSEFDGHILNNHGLYVYRYFDHQWTDEYRRPLIVTVDGEIAGFVLVSLDIQQDYMKLSTAEKTNAISDFFIMRKYRRKGVGSTVADLLFNKFPGMWEVRQTAANQPAYLFWKQVLSKYSNNEVYQESFIDNEKWHGPVFVIEAKKED</sequence>
<evidence type="ECO:0000259" key="1">
    <source>
        <dbReference type="PROSITE" id="PS51186"/>
    </source>
</evidence>
<comment type="caution">
    <text evidence="2">The sequence shown here is derived from an EMBL/GenBank/DDBJ whole genome shotgun (WGS) entry which is preliminary data.</text>
</comment>